<dbReference type="InterPro" id="IPR036291">
    <property type="entry name" value="NAD(P)-bd_dom_sf"/>
</dbReference>
<sequence length="332" mass="34037">MKALVVDKTDAGVTAAVETIDPDRLPKGEPGDQMVEVAVSHTTLNYKDGLCLTGGGGLVRTYPHVPGIDFAGTVTASDDPRYEVGDAVLLTGWRVGEVWWGGYAERARVKGEWLVPLPEGLTARQAMAVGTAGLTAMLAVVALEKHGLAPGGRPVLVTGASGGVGSVATAILGKLGYEVAAVTGRPEQADYLKALGATAIVPRADLADAPTRPLGRETYAGAVDAVGGAMLSHVLTLIGYGGSVAAVGLAGGAVMEGATVVPFLLRGVNLLGIDSVMQPREARLTAWQRVATDLPLDLLETMIVPASLEDLPALGKDILAGKVRGRVVVDLA</sequence>
<dbReference type="SMART" id="SM00829">
    <property type="entry name" value="PKS_ER"/>
    <property type="match status" value="1"/>
</dbReference>
<protein>
    <submittedName>
        <fullName evidence="2">Oxidoreductase</fullName>
    </submittedName>
</protein>
<dbReference type="Pfam" id="PF00107">
    <property type="entry name" value="ADH_zinc_N"/>
    <property type="match status" value="1"/>
</dbReference>
<dbReference type="SUPFAM" id="SSF51735">
    <property type="entry name" value="NAD(P)-binding Rossmann-fold domains"/>
    <property type="match status" value="1"/>
</dbReference>
<organism evidence="2 3">
    <name type="scientific">Acuticoccus mangrovi</name>
    <dbReference type="NCBI Taxonomy" id="2796142"/>
    <lineage>
        <taxon>Bacteria</taxon>
        <taxon>Pseudomonadati</taxon>
        <taxon>Pseudomonadota</taxon>
        <taxon>Alphaproteobacteria</taxon>
        <taxon>Hyphomicrobiales</taxon>
        <taxon>Amorphaceae</taxon>
        <taxon>Acuticoccus</taxon>
    </lineage>
</organism>
<dbReference type="PANTHER" id="PTHR43677">
    <property type="entry name" value="SHORT-CHAIN DEHYDROGENASE/REDUCTASE"/>
    <property type="match status" value="1"/>
</dbReference>
<dbReference type="InterPro" id="IPR051397">
    <property type="entry name" value="Zn-ADH-like_protein"/>
</dbReference>
<reference evidence="2" key="1">
    <citation type="submission" date="2020-12" db="EMBL/GenBank/DDBJ databases">
        <title>Bacterial taxonomy.</title>
        <authorList>
            <person name="Pan X."/>
        </authorList>
    </citation>
    <scope>NUCLEOTIDE SEQUENCE</scope>
    <source>
        <strain evidence="2">B2012</strain>
    </source>
</reference>
<dbReference type="Gene3D" id="3.90.180.10">
    <property type="entry name" value="Medium-chain alcohol dehydrogenases, catalytic domain"/>
    <property type="match status" value="1"/>
</dbReference>
<gene>
    <name evidence="2" type="ORF">JCR33_23055</name>
</gene>
<dbReference type="SUPFAM" id="SSF50129">
    <property type="entry name" value="GroES-like"/>
    <property type="match status" value="1"/>
</dbReference>
<comment type="caution">
    <text evidence="2">The sequence shown here is derived from an EMBL/GenBank/DDBJ whole genome shotgun (WGS) entry which is preliminary data.</text>
</comment>
<evidence type="ECO:0000259" key="1">
    <source>
        <dbReference type="SMART" id="SM00829"/>
    </source>
</evidence>
<dbReference type="NCBIfam" id="TIGR02823">
    <property type="entry name" value="oxido_YhdH"/>
    <property type="match status" value="1"/>
</dbReference>
<feature type="domain" description="Enoyl reductase (ER)" evidence="1">
    <location>
        <begin position="15"/>
        <end position="329"/>
    </location>
</feature>
<dbReference type="Proteomes" id="UP000609531">
    <property type="component" value="Unassembled WGS sequence"/>
</dbReference>
<evidence type="ECO:0000313" key="3">
    <source>
        <dbReference type="Proteomes" id="UP000609531"/>
    </source>
</evidence>
<dbReference type="RefSeq" id="WP_198884505.1">
    <property type="nucleotide sequence ID" value="NZ_JAEKJA010000032.1"/>
</dbReference>
<dbReference type="InterPro" id="IPR013154">
    <property type="entry name" value="ADH-like_N"/>
</dbReference>
<keyword evidence="3" id="KW-1185">Reference proteome</keyword>
<dbReference type="InterPro" id="IPR014188">
    <property type="entry name" value="Acrylyl-CoA_reductase_AcuI"/>
</dbReference>
<proteinExistence type="predicted"/>
<dbReference type="EMBL" id="JAEKJA010000032">
    <property type="protein sequence ID" value="MBJ3778599.1"/>
    <property type="molecule type" value="Genomic_DNA"/>
</dbReference>
<dbReference type="InterPro" id="IPR013149">
    <property type="entry name" value="ADH-like_C"/>
</dbReference>
<dbReference type="CDD" id="cd08288">
    <property type="entry name" value="MDR_yhdh"/>
    <property type="match status" value="1"/>
</dbReference>
<dbReference type="Pfam" id="PF08240">
    <property type="entry name" value="ADH_N"/>
    <property type="match status" value="1"/>
</dbReference>
<name>A0A934IVP0_9HYPH</name>
<evidence type="ECO:0000313" key="2">
    <source>
        <dbReference type="EMBL" id="MBJ3778599.1"/>
    </source>
</evidence>
<dbReference type="GO" id="GO:0043957">
    <property type="term" value="F:acryloyl-CoA reductase (NADPH) activity"/>
    <property type="evidence" value="ECO:0007669"/>
    <property type="project" value="TreeGrafter"/>
</dbReference>
<dbReference type="AlphaFoldDB" id="A0A934IVP0"/>
<dbReference type="InterPro" id="IPR020843">
    <property type="entry name" value="ER"/>
</dbReference>
<dbReference type="InterPro" id="IPR011032">
    <property type="entry name" value="GroES-like_sf"/>
</dbReference>
<dbReference type="Gene3D" id="3.40.50.720">
    <property type="entry name" value="NAD(P)-binding Rossmann-like Domain"/>
    <property type="match status" value="1"/>
</dbReference>
<dbReference type="PANTHER" id="PTHR43677:SF1">
    <property type="entry name" value="ACRYLYL-COA REDUCTASE ACUI-RELATED"/>
    <property type="match status" value="1"/>
</dbReference>
<accession>A0A934IVP0</accession>